<keyword evidence="22" id="KW-1185">Reference proteome</keyword>
<dbReference type="InterPro" id="IPR016166">
    <property type="entry name" value="FAD-bd_PCMH"/>
</dbReference>
<dbReference type="Gene3D" id="3.30.43.10">
    <property type="entry name" value="Uridine Diphospho-n-acetylenolpyruvylglucosamine Reductase, domain 2"/>
    <property type="match status" value="1"/>
</dbReference>
<evidence type="ECO:0000256" key="14">
    <source>
        <dbReference type="ARBA" id="ARBA00023002"/>
    </source>
</evidence>
<comment type="cofactor">
    <cofactor evidence="1 19">
        <name>FAD</name>
        <dbReference type="ChEBI" id="CHEBI:57692"/>
    </cofactor>
</comment>
<keyword evidence="15 19" id="KW-0131">Cell cycle</keyword>
<feature type="active site" evidence="19">
    <location>
        <position position="175"/>
    </location>
</feature>
<feature type="domain" description="FAD-binding PCMH-type" evidence="20">
    <location>
        <begin position="31"/>
        <end position="196"/>
    </location>
</feature>
<keyword evidence="16 19" id="KW-0961">Cell wall biogenesis/degradation</keyword>
<dbReference type="SUPFAM" id="SSF56176">
    <property type="entry name" value="FAD-binding/transporter-associated domain-like"/>
    <property type="match status" value="1"/>
</dbReference>
<dbReference type="Gene3D" id="3.90.78.10">
    <property type="entry name" value="UDP-N-acetylenolpyruvoylglucosamine reductase, C-terminal domain"/>
    <property type="match status" value="1"/>
</dbReference>
<dbReference type="PANTHER" id="PTHR21071:SF4">
    <property type="entry name" value="UDP-N-ACETYLENOLPYRUVOYLGLUCOSAMINE REDUCTASE"/>
    <property type="match status" value="1"/>
</dbReference>
<evidence type="ECO:0000256" key="2">
    <source>
        <dbReference type="ARBA" id="ARBA00003921"/>
    </source>
</evidence>
<keyword evidence="8 19" id="KW-0132">Cell division</keyword>
<dbReference type="InterPro" id="IPR036635">
    <property type="entry name" value="MurB_C_sf"/>
</dbReference>
<keyword evidence="10 19" id="KW-0274">FAD</keyword>
<evidence type="ECO:0000256" key="11">
    <source>
        <dbReference type="ARBA" id="ARBA00022857"/>
    </source>
</evidence>
<dbReference type="GO" id="GO:0005829">
    <property type="term" value="C:cytosol"/>
    <property type="evidence" value="ECO:0007669"/>
    <property type="project" value="TreeGrafter"/>
</dbReference>
<evidence type="ECO:0000256" key="8">
    <source>
        <dbReference type="ARBA" id="ARBA00022618"/>
    </source>
</evidence>
<evidence type="ECO:0000256" key="13">
    <source>
        <dbReference type="ARBA" id="ARBA00022984"/>
    </source>
</evidence>
<keyword evidence="13 19" id="KW-0573">Peptidoglycan synthesis</keyword>
<dbReference type="GO" id="GO:0051301">
    <property type="term" value="P:cell division"/>
    <property type="evidence" value="ECO:0007669"/>
    <property type="project" value="UniProtKB-KW"/>
</dbReference>
<dbReference type="PROSITE" id="PS51387">
    <property type="entry name" value="FAD_PCMH"/>
    <property type="match status" value="1"/>
</dbReference>
<evidence type="ECO:0000256" key="18">
    <source>
        <dbReference type="ARBA" id="ARBA00048914"/>
    </source>
</evidence>
<dbReference type="GO" id="GO:0009252">
    <property type="term" value="P:peptidoglycan biosynthetic process"/>
    <property type="evidence" value="ECO:0007669"/>
    <property type="project" value="UniProtKB-UniRule"/>
</dbReference>
<organism evidence="21 22">
    <name type="scientific">Ideonella aquatica</name>
    <dbReference type="NCBI Taxonomy" id="2824119"/>
    <lineage>
        <taxon>Bacteria</taxon>
        <taxon>Pseudomonadati</taxon>
        <taxon>Pseudomonadota</taxon>
        <taxon>Betaproteobacteria</taxon>
        <taxon>Burkholderiales</taxon>
        <taxon>Sphaerotilaceae</taxon>
        <taxon>Ideonella</taxon>
    </lineage>
</organism>
<evidence type="ECO:0000256" key="9">
    <source>
        <dbReference type="ARBA" id="ARBA00022630"/>
    </source>
</evidence>
<evidence type="ECO:0000256" key="1">
    <source>
        <dbReference type="ARBA" id="ARBA00001974"/>
    </source>
</evidence>
<comment type="caution">
    <text evidence="21">The sequence shown here is derived from an EMBL/GenBank/DDBJ whole genome shotgun (WGS) entry which is preliminary data.</text>
</comment>
<dbReference type="InterPro" id="IPR011601">
    <property type="entry name" value="MurB_C"/>
</dbReference>
<evidence type="ECO:0000313" key="21">
    <source>
        <dbReference type="EMBL" id="MBQ0959926.1"/>
    </source>
</evidence>
<dbReference type="NCBIfam" id="TIGR00179">
    <property type="entry name" value="murB"/>
    <property type="match status" value="1"/>
</dbReference>
<dbReference type="GO" id="GO:0008762">
    <property type="term" value="F:UDP-N-acetylmuramate dehydrogenase activity"/>
    <property type="evidence" value="ECO:0007669"/>
    <property type="project" value="UniProtKB-UniRule"/>
</dbReference>
<evidence type="ECO:0000256" key="17">
    <source>
        <dbReference type="ARBA" id="ARBA00031026"/>
    </source>
</evidence>
<keyword evidence="11 19" id="KW-0521">NADP</keyword>
<dbReference type="InterPro" id="IPR016169">
    <property type="entry name" value="FAD-bd_PCMH_sub2"/>
</dbReference>
<comment type="subcellular location">
    <subcellularLocation>
        <location evidence="3 19">Cytoplasm</location>
    </subcellularLocation>
</comment>
<feature type="active site" evidence="19">
    <location>
        <position position="301"/>
    </location>
</feature>
<keyword evidence="12 19" id="KW-0133">Cell shape</keyword>
<comment type="function">
    <text evidence="2 19">Cell wall formation.</text>
</comment>
<dbReference type="RefSeq" id="WP_210802607.1">
    <property type="nucleotide sequence ID" value="NZ_JAGQDE010000011.1"/>
</dbReference>
<gene>
    <name evidence="19 21" type="primary">murB</name>
    <name evidence="21" type="ORF">KAK06_13315</name>
</gene>
<evidence type="ECO:0000256" key="5">
    <source>
        <dbReference type="ARBA" id="ARBA00012518"/>
    </source>
</evidence>
<comment type="pathway">
    <text evidence="4 19">Cell wall biogenesis; peptidoglycan biosynthesis.</text>
</comment>
<dbReference type="AlphaFoldDB" id="A0A940YP47"/>
<evidence type="ECO:0000313" key="22">
    <source>
        <dbReference type="Proteomes" id="UP000678374"/>
    </source>
</evidence>
<keyword evidence="9 19" id="KW-0285">Flavoprotein</keyword>
<dbReference type="GO" id="GO:0071555">
    <property type="term" value="P:cell wall organization"/>
    <property type="evidence" value="ECO:0007669"/>
    <property type="project" value="UniProtKB-KW"/>
</dbReference>
<reference evidence="21" key="1">
    <citation type="submission" date="2021-04" db="EMBL/GenBank/DDBJ databases">
        <title>The genome sequence of Ideonella sp. 4Y11.</title>
        <authorList>
            <person name="Liu Y."/>
        </authorList>
    </citation>
    <scope>NUCLEOTIDE SEQUENCE</scope>
    <source>
        <strain evidence="21">4Y11</strain>
    </source>
</reference>
<evidence type="ECO:0000256" key="10">
    <source>
        <dbReference type="ARBA" id="ARBA00022827"/>
    </source>
</evidence>
<protein>
    <recommendedName>
        <fullName evidence="6 19">UDP-N-acetylenolpyruvoylglucosamine reductase</fullName>
        <ecNumber evidence="5 19">1.3.1.98</ecNumber>
    </recommendedName>
    <alternativeName>
        <fullName evidence="17 19">UDP-N-acetylmuramate dehydrogenase</fullName>
    </alternativeName>
</protein>
<dbReference type="Pfam" id="PF02873">
    <property type="entry name" value="MurB_C"/>
    <property type="match status" value="1"/>
</dbReference>
<comment type="catalytic activity">
    <reaction evidence="18 19">
        <text>UDP-N-acetyl-alpha-D-muramate + NADP(+) = UDP-N-acetyl-3-O-(1-carboxyvinyl)-alpha-D-glucosamine + NADPH + H(+)</text>
        <dbReference type="Rhea" id="RHEA:12248"/>
        <dbReference type="ChEBI" id="CHEBI:15378"/>
        <dbReference type="ChEBI" id="CHEBI:57783"/>
        <dbReference type="ChEBI" id="CHEBI:58349"/>
        <dbReference type="ChEBI" id="CHEBI:68483"/>
        <dbReference type="ChEBI" id="CHEBI:70757"/>
        <dbReference type="EC" id="1.3.1.98"/>
    </reaction>
</comment>
<evidence type="ECO:0000256" key="7">
    <source>
        <dbReference type="ARBA" id="ARBA00022490"/>
    </source>
</evidence>
<keyword evidence="7 19" id="KW-0963">Cytoplasm</keyword>
<evidence type="ECO:0000256" key="12">
    <source>
        <dbReference type="ARBA" id="ARBA00022960"/>
    </source>
</evidence>
<dbReference type="InterPro" id="IPR003170">
    <property type="entry name" value="MurB"/>
</dbReference>
<dbReference type="InterPro" id="IPR016167">
    <property type="entry name" value="FAD-bd_PCMH_sub1"/>
</dbReference>
<dbReference type="PANTHER" id="PTHR21071">
    <property type="entry name" value="UDP-N-ACETYLENOLPYRUVOYLGLUCOSAMINE REDUCTASE"/>
    <property type="match status" value="1"/>
</dbReference>
<name>A0A940YP47_9BURK</name>
<evidence type="ECO:0000259" key="20">
    <source>
        <dbReference type="PROSITE" id="PS51387"/>
    </source>
</evidence>
<dbReference type="SUPFAM" id="SSF56194">
    <property type="entry name" value="Uridine diphospho-N-Acetylenolpyruvylglucosamine reductase, MurB, C-terminal domain"/>
    <property type="match status" value="1"/>
</dbReference>
<evidence type="ECO:0000256" key="16">
    <source>
        <dbReference type="ARBA" id="ARBA00023316"/>
    </source>
</evidence>
<dbReference type="InterPro" id="IPR036318">
    <property type="entry name" value="FAD-bd_PCMH-like_sf"/>
</dbReference>
<evidence type="ECO:0000256" key="3">
    <source>
        <dbReference type="ARBA" id="ARBA00004496"/>
    </source>
</evidence>
<keyword evidence="14 19" id="KW-0560">Oxidoreductase</keyword>
<dbReference type="InterPro" id="IPR006094">
    <property type="entry name" value="Oxid_FAD_bind_N"/>
</dbReference>
<dbReference type="Proteomes" id="UP000678374">
    <property type="component" value="Unassembled WGS sequence"/>
</dbReference>
<sequence length="319" mass="34817">MDEELIGGLVNRFPEILHTNVRLSDISQWRTGGVADVIIRPKSIASYLDVQAYFRRAGTTPIVIGSTSNLLFSDRGLRCPCIQIGPWFASTRVTRDTICAESGVSAQRLARISMSLGYRDLAHIVGIPGTLGGLIYMNGGSCRQSISSSLAAITSVDKEGKCLEKQPGEIGFAHRWSGFQSNGEFIASATLQLNDHVGRSVARKEMLSILRSRRLKFPLQQPNCGSTFVSDPTLYERVGPPGKIIEELGFKGYRVGGAQVSERHANFIVNCGGALSADILSLIHIIRTRVYEETGHLLAAEVRYVDENGIFSPAHKVLN</sequence>
<feature type="active site" description="Proton donor" evidence="19">
    <location>
        <position position="226"/>
    </location>
</feature>
<dbReference type="GO" id="GO:0071949">
    <property type="term" value="F:FAD binding"/>
    <property type="evidence" value="ECO:0007669"/>
    <property type="project" value="InterPro"/>
</dbReference>
<accession>A0A940YP47</accession>
<dbReference type="EC" id="1.3.1.98" evidence="5 19"/>
<dbReference type="GO" id="GO:0008360">
    <property type="term" value="P:regulation of cell shape"/>
    <property type="evidence" value="ECO:0007669"/>
    <property type="project" value="UniProtKB-KW"/>
</dbReference>
<evidence type="ECO:0000256" key="19">
    <source>
        <dbReference type="HAMAP-Rule" id="MF_00037"/>
    </source>
</evidence>
<dbReference type="Pfam" id="PF01565">
    <property type="entry name" value="FAD_binding_4"/>
    <property type="match status" value="1"/>
</dbReference>
<dbReference type="EMBL" id="JAGQDE010000011">
    <property type="protein sequence ID" value="MBQ0959926.1"/>
    <property type="molecule type" value="Genomic_DNA"/>
</dbReference>
<evidence type="ECO:0000256" key="4">
    <source>
        <dbReference type="ARBA" id="ARBA00004752"/>
    </source>
</evidence>
<proteinExistence type="inferred from homology"/>
<dbReference type="HAMAP" id="MF_00037">
    <property type="entry name" value="MurB"/>
    <property type="match status" value="1"/>
</dbReference>
<evidence type="ECO:0000256" key="15">
    <source>
        <dbReference type="ARBA" id="ARBA00023306"/>
    </source>
</evidence>
<comment type="similarity">
    <text evidence="19">Belongs to the MurB family.</text>
</comment>
<evidence type="ECO:0000256" key="6">
    <source>
        <dbReference type="ARBA" id="ARBA00015188"/>
    </source>
</evidence>
<dbReference type="Gene3D" id="3.30.465.10">
    <property type="match status" value="1"/>
</dbReference>